<accession>A0A1K1LD88</accession>
<dbReference type="KEGG" id="dpg:DESPIGER_0787"/>
<dbReference type="AlphaFoldDB" id="A0A1K1LD88"/>
<sequence>MTSAKIADNAITGAKIEMGSIGSRELGVKSVGEEELQPGAVTTSRVADAAITTEKLADGAVTPEKMAPGTLFDMAQEAGTAADGEQVTLLGNFAMMPLLAIAGFKMPFPDDASRPAEGNLKVALENLHKDTATGRWTFTARCCLETPLEDGTIETISSGTLAWSAAGEEADDAG</sequence>
<evidence type="ECO:0000313" key="1">
    <source>
        <dbReference type="EMBL" id="SFV72663.1"/>
    </source>
</evidence>
<name>A0A1K1LD88_9BACT</name>
<reference evidence="2" key="1">
    <citation type="submission" date="2016-10" db="EMBL/GenBank/DDBJ databases">
        <authorList>
            <person name="Wegmann U."/>
        </authorList>
    </citation>
    <scope>NUCLEOTIDE SEQUENCE [LARGE SCALE GENOMIC DNA]</scope>
</reference>
<organism evidence="1 2">
    <name type="scientific">Desulfovibrio piger</name>
    <dbReference type="NCBI Taxonomy" id="901"/>
    <lineage>
        <taxon>Bacteria</taxon>
        <taxon>Pseudomonadati</taxon>
        <taxon>Thermodesulfobacteriota</taxon>
        <taxon>Desulfovibrionia</taxon>
        <taxon>Desulfovibrionales</taxon>
        <taxon>Desulfovibrionaceae</taxon>
        <taxon>Desulfovibrio</taxon>
    </lineage>
</organism>
<dbReference type="EMBL" id="LT630450">
    <property type="protein sequence ID" value="SFV72663.1"/>
    <property type="molecule type" value="Genomic_DNA"/>
</dbReference>
<keyword evidence="2" id="KW-1185">Reference proteome</keyword>
<gene>
    <name evidence="1" type="ORF">DESPIGER_0787</name>
</gene>
<dbReference type="Proteomes" id="UP000186323">
    <property type="component" value="Chromosome I"/>
</dbReference>
<evidence type="ECO:0000313" key="2">
    <source>
        <dbReference type="Proteomes" id="UP000186323"/>
    </source>
</evidence>
<protein>
    <submittedName>
        <fullName evidence="1">Uncharacterized protein</fullName>
    </submittedName>
</protein>
<proteinExistence type="predicted"/>